<dbReference type="Proteomes" id="UP000241912">
    <property type="component" value="Unassembled WGS sequence"/>
</dbReference>
<protein>
    <submittedName>
        <fullName evidence="2">MEKHLA domain-containing protein</fullName>
    </submittedName>
</protein>
<dbReference type="EMBL" id="PXXU01000023">
    <property type="protein sequence ID" value="PSJ17272.1"/>
    <property type="molecule type" value="Genomic_DNA"/>
</dbReference>
<organism evidence="2 3">
    <name type="scientific">Nitrosomonas supralitoralis</name>
    <dbReference type="NCBI Taxonomy" id="2116706"/>
    <lineage>
        <taxon>Bacteria</taxon>
        <taxon>Pseudomonadati</taxon>
        <taxon>Pseudomonadota</taxon>
        <taxon>Betaproteobacteria</taxon>
        <taxon>Nitrosomonadales</taxon>
        <taxon>Nitrosomonadaceae</taxon>
        <taxon>Nitrosomonas</taxon>
    </lineage>
</organism>
<accession>A0A2P7NUX4</accession>
<evidence type="ECO:0000259" key="1">
    <source>
        <dbReference type="Pfam" id="PF08670"/>
    </source>
</evidence>
<dbReference type="Pfam" id="PF08670">
    <property type="entry name" value="MEKHLA"/>
    <property type="match status" value="1"/>
</dbReference>
<keyword evidence="3" id="KW-1185">Reference proteome</keyword>
<dbReference type="InterPro" id="IPR013978">
    <property type="entry name" value="MEKHLA"/>
</dbReference>
<evidence type="ECO:0000313" key="2">
    <source>
        <dbReference type="EMBL" id="PSJ17272.1"/>
    </source>
</evidence>
<evidence type="ECO:0000313" key="3">
    <source>
        <dbReference type="Proteomes" id="UP000241912"/>
    </source>
</evidence>
<dbReference type="OrthoDB" id="9794448at2"/>
<comment type="caution">
    <text evidence="2">The sequence shown here is derived from an EMBL/GenBank/DDBJ whole genome shotgun (WGS) entry which is preliminary data.</text>
</comment>
<gene>
    <name evidence="2" type="ORF">C7H79_08760</name>
</gene>
<reference evidence="2 3" key="1">
    <citation type="submission" date="2018-03" db="EMBL/GenBank/DDBJ databases">
        <title>Draft genome of Nitrosomonas supralitoralis APG5.</title>
        <authorList>
            <person name="Urakawa H."/>
            <person name="Lopez J.V."/>
        </authorList>
    </citation>
    <scope>NUCLEOTIDE SEQUENCE [LARGE SCALE GENOMIC DNA]</scope>
    <source>
        <strain evidence="2 3">APG5</strain>
    </source>
</reference>
<dbReference type="RefSeq" id="WP_106706906.1">
    <property type="nucleotide sequence ID" value="NZ_PXXU01000023.1"/>
</dbReference>
<proteinExistence type="predicted"/>
<feature type="domain" description="MEKHLA" evidence="1">
    <location>
        <begin position="12"/>
        <end position="152"/>
    </location>
</feature>
<name>A0A2P7NUX4_9PROT</name>
<sequence>MQFHWANPSIVEWCQHLLDSYAHWIKLELIDRTGTPLEQAERLFNSTFVVASHGPEADPILNYGNQAALSLWVMDWQQFTKTPSRLTAEPPNREERTRMLDQAKIQGYISNYRGVRISSIGERFLVDQAIIWNIHKPDGTKIGQGATFSNWKYLDPI</sequence>
<dbReference type="AlphaFoldDB" id="A0A2P7NUX4"/>